<gene>
    <name evidence="1" type="ORF">BBK36DRAFT_1144998</name>
</gene>
<protein>
    <submittedName>
        <fullName evidence="1">Uncharacterized protein</fullName>
    </submittedName>
</protein>
<accession>A0A2T4AYQ9</accession>
<evidence type="ECO:0000313" key="2">
    <source>
        <dbReference type="Proteomes" id="UP000241546"/>
    </source>
</evidence>
<keyword evidence="2" id="KW-1185">Reference proteome</keyword>
<dbReference type="Proteomes" id="UP000241546">
    <property type="component" value="Unassembled WGS sequence"/>
</dbReference>
<dbReference type="OrthoDB" id="5149446at2759"/>
<sequence>MQRSVCNCSFNGLQKISSSLGQDTLSFDTILQIGSDFIGYFQTIIDCERCVTTKRMTNILSQITSRLVCFYEAAYLNAATTNAIHPRARSTSDAGLLLSPPLSQHGQPSPLSPAAQPAPNCQSMFGEMKLGRLTLEGHEARILAEVILVDTCLELNEKIQEWRLVMDEMAEATGEQCDAASSNCLDRLAKLIGLLQFDGLPVQSC</sequence>
<dbReference type="GeneID" id="36601837"/>
<dbReference type="EMBL" id="KZ680224">
    <property type="protein sequence ID" value="PTB62204.1"/>
    <property type="molecule type" value="Genomic_DNA"/>
</dbReference>
<dbReference type="AlphaFoldDB" id="A0A2T4AYQ9"/>
<evidence type="ECO:0000313" key="1">
    <source>
        <dbReference type="EMBL" id="PTB62204.1"/>
    </source>
</evidence>
<name>A0A2T4AYQ9_9HYPO</name>
<reference evidence="2" key="1">
    <citation type="submission" date="2016-07" db="EMBL/GenBank/DDBJ databases">
        <title>Multiple horizontal gene transfer events from other fungi enriched the ability of initially mycotrophic Trichoderma (Ascomycota) to feed on dead plant biomass.</title>
        <authorList>
            <consortium name="DOE Joint Genome Institute"/>
            <person name="Atanasova L."/>
            <person name="Chenthamara K."/>
            <person name="Zhang J."/>
            <person name="Grujic M."/>
            <person name="Henrissat B."/>
            <person name="Kuo A."/>
            <person name="Aerts A."/>
            <person name="Salamov A."/>
            <person name="Lipzen A."/>
            <person name="Labutti K."/>
            <person name="Barry K."/>
            <person name="Miao Y."/>
            <person name="Rahimi M.J."/>
            <person name="Shen Q."/>
            <person name="Grigoriev I.V."/>
            <person name="Kubicek C.P."/>
            <person name="Druzhinina I.S."/>
        </authorList>
    </citation>
    <scope>NUCLEOTIDE SEQUENCE [LARGE SCALE GENOMIC DNA]</scope>
    <source>
        <strain evidence="2">TUCIM 6016</strain>
    </source>
</reference>
<proteinExistence type="predicted"/>
<dbReference type="RefSeq" id="XP_024745524.1">
    <property type="nucleotide sequence ID" value="XM_024893719.1"/>
</dbReference>
<organism evidence="1 2">
    <name type="scientific">Trichoderma citrinoviride</name>
    <dbReference type="NCBI Taxonomy" id="58853"/>
    <lineage>
        <taxon>Eukaryota</taxon>
        <taxon>Fungi</taxon>
        <taxon>Dikarya</taxon>
        <taxon>Ascomycota</taxon>
        <taxon>Pezizomycotina</taxon>
        <taxon>Sordariomycetes</taxon>
        <taxon>Hypocreomycetidae</taxon>
        <taxon>Hypocreales</taxon>
        <taxon>Hypocreaceae</taxon>
        <taxon>Trichoderma</taxon>
    </lineage>
</organism>